<comment type="caution">
    <text evidence="2">The sequence shown here is derived from an EMBL/GenBank/DDBJ whole genome shotgun (WGS) entry which is preliminary data.</text>
</comment>
<evidence type="ECO:0000313" key="2">
    <source>
        <dbReference type="EMBL" id="RIJ49280.1"/>
    </source>
</evidence>
<gene>
    <name evidence="2" type="ORF">D1614_06940</name>
</gene>
<dbReference type="InterPro" id="IPR035965">
    <property type="entry name" value="PAS-like_dom_sf"/>
</dbReference>
<dbReference type="PANTHER" id="PTHR39966">
    <property type="entry name" value="BLL2471 PROTEIN-RELATED"/>
    <property type="match status" value="1"/>
</dbReference>
<dbReference type="PANTHER" id="PTHR39966:SF3">
    <property type="entry name" value="DUF438 DOMAIN-CONTAINING PROTEIN"/>
    <property type="match status" value="1"/>
</dbReference>
<dbReference type="Gene3D" id="1.20.120.520">
    <property type="entry name" value="nmb1532 protein domain like"/>
    <property type="match status" value="1"/>
</dbReference>
<evidence type="ECO:0000259" key="1">
    <source>
        <dbReference type="Pfam" id="PF01814"/>
    </source>
</evidence>
<sequence length="396" mass="45799">MSEFTKTNEKRLAKLREVSKMILETGNAHPFVLANKSFIPTVIPSDFIALFDVLVQEDIPVDKLKMLANKVLNIFHIPIENYLRIEPPADSFLDVLEQNNRQMVQVLDQIRPVFKTFAKDNQDKTLRAELLQLFRKLEVFVKHYTIKENVLFPVIEKTWPDYRCLQIMWSIHDDIRKNLKTVIQQLESGPVEVRQFNRCVGDIYFNMLAIKFREEHILFPAILSTISEEELQSMNRLGLEIGYPYIQPLQTTAGKEEVSASDGFINLGTGVLSVEQISLIFNHLPVDITYVDENNKVQYFSTPPKRIFPRTTAIIGREVKNCHPPESVHVVEKIVESFRSGEKNQASFWIKMKGESILIRYFAVRDQAGQYKGVIEVSQEISDIQSLKGEKRLLDW</sequence>
<dbReference type="NCBIfam" id="TIGR00229">
    <property type="entry name" value="sensory_box"/>
    <property type="match status" value="1"/>
</dbReference>
<feature type="domain" description="Hemerythrin-like" evidence="1">
    <location>
        <begin position="93"/>
        <end position="221"/>
    </location>
</feature>
<dbReference type="Gene3D" id="3.30.450.20">
    <property type="entry name" value="PAS domain"/>
    <property type="match status" value="1"/>
</dbReference>
<dbReference type="SUPFAM" id="SSF55785">
    <property type="entry name" value="PYP-like sensor domain (PAS domain)"/>
    <property type="match status" value="1"/>
</dbReference>
<accession>A0A399SYQ4</accession>
<protein>
    <submittedName>
        <fullName evidence="2">DUF438 domain-containing protein</fullName>
    </submittedName>
</protein>
<evidence type="ECO:0000313" key="3">
    <source>
        <dbReference type="Proteomes" id="UP000265926"/>
    </source>
</evidence>
<dbReference type="Proteomes" id="UP000265926">
    <property type="component" value="Unassembled WGS sequence"/>
</dbReference>
<dbReference type="InterPro" id="IPR012312">
    <property type="entry name" value="Hemerythrin-like"/>
</dbReference>
<dbReference type="Pfam" id="PF01814">
    <property type="entry name" value="Hemerythrin"/>
    <property type="match status" value="1"/>
</dbReference>
<dbReference type="AlphaFoldDB" id="A0A399SYQ4"/>
<name>A0A399SYQ4_9BACT</name>
<reference evidence="2 3" key="1">
    <citation type="submission" date="2018-08" db="EMBL/GenBank/DDBJ databases">
        <title>Pallidiluteibacterium maritimus gen. nov., sp. nov., isolated from coastal sediment.</title>
        <authorList>
            <person name="Zhou L.Y."/>
        </authorList>
    </citation>
    <scope>NUCLEOTIDE SEQUENCE [LARGE SCALE GENOMIC DNA]</scope>
    <source>
        <strain evidence="2 3">XSD2</strain>
    </source>
</reference>
<dbReference type="Pfam" id="PF13596">
    <property type="entry name" value="PAS_10"/>
    <property type="match status" value="1"/>
</dbReference>
<dbReference type="InterPro" id="IPR000014">
    <property type="entry name" value="PAS"/>
</dbReference>
<proteinExistence type="predicted"/>
<organism evidence="2 3">
    <name type="scientific">Maribellus luteus</name>
    <dbReference type="NCBI Taxonomy" id="2305463"/>
    <lineage>
        <taxon>Bacteria</taxon>
        <taxon>Pseudomonadati</taxon>
        <taxon>Bacteroidota</taxon>
        <taxon>Bacteroidia</taxon>
        <taxon>Marinilabiliales</taxon>
        <taxon>Prolixibacteraceae</taxon>
        <taxon>Maribellus</taxon>
    </lineage>
</organism>
<dbReference type="GO" id="GO:0005886">
    <property type="term" value="C:plasma membrane"/>
    <property type="evidence" value="ECO:0007669"/>
    <property type="project" value="TreeGrafter"/>
</dbReference>
<keyword evidence="3" id="KW-1185">Reference proteome</keyword>
<dbReference type="EMBL" id="QWGR01000003">
    <property type="protein sequence ID" value="RIJ49280.1"/>
    <property type="molecule type" value="Genomic_DNA"/>
</dbReference>